<dbReference type="EMBL" id="QQWO01000009">
    <property type="protein sequence ID" value="RSV02583.1"/>
    <property type="molecule type" value="Genomic_DNA"/>
</dbReference>
<dbReference type="KEGG" id="skr:BRX40_13915"/>
<dbReference type="Proteomes" id="UP000185161">
    <property type="component" value="Chromosome"/>
</dbReference>
<proteinExistence type="predicted"/>
<dbReference type="AlphaFoldDB" id="A0A1L6JC17"/>
<dbReference type="Proteomes" id="UP000286681">
    <property type="component" value="Unassembled WGS sequence"/>
</dbReference>
<keyword evidence="3" id="KW-1185">Reference proteome</keyword>
<evidence type="ECO:0000313" key="3">
    <source>
        <dbReference type="Proteomes" id="UP000185161"/>
    </source>
</evidence>
<gene>
    <name evidence="1" type="ORF">BRX40_13915</name>
    <name evidence="2" type="ORF">CA257_11820</name>
</gene>
<reference evidence="1" key="1">
    <citation type="submission" date="2016-12" db="EMBL/GenBank/DDBJ databases">
        <title>Whole genome sequencing of Sphingomonas koreensis.</title>
        <authorList>
            <person name="Conlan S."/>
            <person name="Thomas P.J."/>
            <person name="Mullikin J."/>
            <person name="Palmore T.N."/>
            <person name="Frank K.M."/>
            <person name="Segre J.A."/>
        </authorList>
    </citation>
    <scope>NUCLEOTIDE SEQUENCE</scope>
    <source>
        <strain evidence="1">ABOJV</strain>
    </source>
</reference>
<name>A0A1L6JC17_9SPHN</name>
<reference evidence="2 4" key="3">
    <citation type="submission" date="2018-07" db="EMBL/GenBank/DDBJ databases">
        <title>Genomic and Epidemiologic Investigation of an Indolent Hospital Outbreak.</title>
        <authorList>
            <person name="Johnson R.C."/>
            <person name="Deming C."/>
            <person name="Conlan S."/>
            <person name="Zellmer C.J."/>
            <person name="Michelin A.V."/>
            <person name="Lee-Lin S."/>
            <person name="Thomas P.J."/>
            <person name="Park M."/>
            <person name="Weingarten R.A."/>
            <person name="Less J."/>
            <person name="Dekker J.P."/>
            <person name="Frank K.M."/>
            <person name="Musser K.A."/>
            <person name="Mcquiston J.R."/>
            <person name="Henderson D.K."/>
            <person name="Lau A.F."/>
            <person name="Palmore T.N."/>
            <person name="Segre J.A."/>
        </authorList>
    </citation>
    <scope>NUCLEOTIDE SEQUENCE [LARGE SCALE GENOMIC DNA]</scope>
    <source>
        <strain evidence="2 4">SK-NIH.Env10_0317</strain>
    </source>
</reference>
<dbReference type="EMBL" id="CP018820">
    <property type="protein sequence ID" value="APR53377.1"/>
    <property type="molecule type" value="Genomic_DNA"/>
</dbReference>
<evidence type="ECO:0000313" key="1">
    <source>
        <dbReference type="EMBL" id="APR53377.1"/>
    </source>
</evidence>
<reference evidence="3" key="2">
    <citation type="submission" date="2016-12" db="EMBL/GenBank/DDBJ databases">
        <title>Whole genome sequencing of Sphingomonas sp. ABOJV.</title>
        <authorList>
            <person name="Conlan S."/>
            <person name="Thomas P.J."/>
            <person name="Mullikin J."/>
            <person name="Palmore T.N."/>
            <person name="Frank K.M."/>
            <person name="Segre J.A."/>
        </authorList>
    </citation>
    <scope>NUCLEOTIDE SEQUENCE [LARGE SCALE GENOMIC DNA]</scope>
    <source>
        <strain evidence="3">ABOJV</strain>
    </source>
</reference>
<organism evidence="1 3">
    <name type="scientific">Sphingomonas koreensis</name>
    <dbReference type="NCBI Taxonomy" id="93064"/>
    <lineage>
        <taxon>Bacteria</taxon>
        <taxon>Pseudomonadati</taxon>
        <taxon>Pseudomonadota</taxon>
        <taxon>Alphaproteobacteria</taxon>
        <taxon>Sphingomonadales</taxon>
        <taxon>Sphingomonadaceae</taxon>
        <taxon>Sphingomonas</taxon>
    </lineage>
</organism>
<accession>A0A1L6JC17</accession>
<sequence length="112" mass="12761">MPPAHQWSVEPTVREMLNILEQFLLDQAEPVLTQARDTSAQTLSKVSSTLDLILAALGRKHPDYRLLETIYEQLLDLRDRLYSLSRDRVHARFGEIAALLAAPPAELKQDLR</sequence>
<evidence type="ECO:0000313" key="2">
    <source>
        <dbReference type="EMBL" id="RSV02583.1"/>
    </source>
</evidence>
<protein>
    <submittedName>
        <fullName evidence="1">Uncharacterized protein</fullName>
    </submittedName>
</protein>
<evidence type="ECO:0000313" key="4">
    <source>
        <dbReference type="Proteomes" id="UP000286681"/>
    </source>
</evidence>